<protein>
    <submittedName>
        <fullName evidence="2">mRNA capping enzyme catalytic domain-containing protein</fullName>
    </submittedName>
</protein>
<dbReference type="GO" id="GO:0005524">
    <property type="term" value="F:ATP binding"/>
    <property type="evidence" value="ECO:0007669"/>
    <property type="project" value="InterPro"/>
</dbReference>
<dbReference type="Gene3D" id="3.30.470.30">
    <property type="entry name" value="DNA ligase/mRNA capping enzyme"/>
    <property type="match status" value="1"/>
</dbReference>
<name>A0A2P0VN36_9VIRU</name>
<keyword evidence="3" id="KW-1185">Reference proteome</keyword>
<dbReference type="Pfam" id="PF01331">
    <property type="entry name" value="mRNA_cap_enzyme"/>
    <property type="match status" value="1"/>
</dbReference>
<reference evidence="2" key="1">
    <citation type="journal article" date="2018" name="Virology">
        <title>A giant virus infecting green algae encodes key fermentation genes.</title>
        <authorList>
            <person name="Schvarcz C.R."/>
            <person name="Steward G.F."/>
        </authorList>
    </citation>
    <scope>NUCLEOTIDE SEQUENCE [LARGE SCALE GENOMIC DNA]</scope>
</reference>
<evidence type="ECO:0000313" key="3">
    <source>
        <dbReference type="Proteomes" id="UP000244773"/>
    </source>
</evidence>
<dbReference type="GO" id="GO:0006370">
    <property type="term" value="P:7-methylguanosine mRNA capping"/>
    <property type="evidence" value="ECO:0007669"/>
    <property type="project" value="InterPro"/>
</dbReference>
<proteinExistence type="predicted"/>
<gene>
    <name evidence="2" type="ORF">TetV_219</name>
</gene>
<sequence length="301" mass="34405">MPISFCSGIAHHITDDVIKEELLRDISDRMRVKTMMREAKVYREGSDQDTAGCYVGCLQSRGNPYLLFLTRIGFQETAMYVDRKVRTGHTLPRVIVDHIMFDQSLFDGTIITGEMVRSNDGEWRFLAEDMLAVRGKPISKMPFRLRYSALIEVVNKNYTCDESSTHGIIVKKFFPINTEGLEHMQEHYNEVPYKCTGYILRSLIPGKSSWFVKAFTNDYANKPSYVENSDTLKILNIRSTVSPDVYEAWEGNTDRGVVAVQSLEVSKELSLALGNSEKQIGWKCKWNPEFCKWVVMPGGKQ</sequence>
<accession>A0A2P0VN36</accession>
<feature type="domain" description="mRNA capping enzyme adenylation" evidence="1">
    <location>
        <begin position="54"/>
        <end position="187"/>
    </location>
</feature>
<dbReference type="InterPro" id="IPR001339">
    <property type="entry name" value="mRNA_cap_enzyme_adenylation"/>
</dbReference>
<dbReference type="EMBL" id="KY322437">
    <property type="protein sequence ID" value="AUF82311.1"/>
    <property type="molecule type" value="Genomic_DNA"/>
</dbReference>
<organism evidence="2">
    <name type="scientific">Tetraselmis virus 1</name>
    <dbReference type="NCBI Taxonomy" id="2060617"/>
    <lineage>
        <taxon>Viruses</taxon>
        <taxon>Varidnaviria</taxon>
        <taxon>Bamfordvirae</taxon>
        <taxon>Nucleocytoviricota</taxon>
        <taxon>Megaviricetes</taxon>
        <taxon>Imitervirales</taxon>
        <taxon>Allomimiviridae</taxon>
        <taxon>Oceanusvirus</taxon>
        <taxon>Oceanusvirus kaneohense</taxon>
    </lineage>
</organism>
<dbReference type="GO" id="GO:0004484">
    <property type="term" value="F:mRNA guanylyltransferase activity"/>
    <property type="evidence" value="ECO:0007669"/>
    <property type="project" value="InterPro"/>
</dbReference>
<dbReference type="Proteomes" id="UP000244773">
    <property type="component" value="Segment"/>
</dbReference>
<evidence type="ECO:0000259" key="1">
    <source>
        <dbReference type="Pfam" id="PF01331"/>
    </source>
</evidence>
<evidence type="ECO:0000313" key="2">
    <source>
        <dbReference type="EMBL" id="AUF82311.1"/>
    </source>
</evidence>
<dbReference type="SUPFAM" id="SSF56091">
    <property type="entry name" value="DNA ligase/mRNA capping enzyme, catalytic domain"/>
    <property type="match status" value="1"/>
</dbReference>